<dbReference type="InterPro" id="IPR010566">
    <property type="entry name" value="Haemolys_ca-bd"/>
</dbReference>
<comment type="caution">
    <text evidence="3">The sequence shown here is derived from an EMBL/GenBank/DDBJ whole genome shotgun (WGS) entry which is preliminary data.</text>
</comment>
<dbReference type="Pfam" id="PF06594">
    <property type="entry name" value="HCBP_related"/>
    <property type="match status" value="1"/>
</dbReference>
<evidence type="ECO:0000313" key="4">
    <source>
        <dbReference type="Proteomes" id="UP000241868"/>
    </source>
</evidence>
<accession>A0A2P7TX20</accession>
<feature type="domain" description="Haemolysin-type calcium binding-related" evidence="2">
    <location>
        <begin position="3"/>
        <end position="34"/>
    </location>
</feature>
<protein>
    <recommendedName>
        <fullName evidence="2">Haemolysin-type calcium binding-related domain-containing protein</fullName>
    </recommendedName>
</protein>
<keyword evidence="1" id="KW-0106">Calcium</keyword>
<reference evidence="3 4" key="1">
    <citation type="submission" date="2018-03" db="EMBL/GenBank/DDBJ databases">
        <title>Neisseria weixii sp. nov., isolated from the intestinal contents of Tibetan Plateau pika (Ochotona curzoniae) in Yushu, Qinghai Province, China.</title>
        <authorList>
            <person name="Gui Z."/>
        </authorList>
    </citation>
    <scope>NUCLEOTIDE SEQUENCE [LARGE SCALE GENOMIC DNA]</scope>
    <source>
        <strain evidence="3 4">ATCC 51483</strain>
    </source>
</reference>
<dbReference type="EMBL" id="PXYY01000145">
    <property type="protein sequence ID" value="PSJ79257.1"/>
    <property type="molecule type" value="Genomic_DNA"/>
</dbReference>
<gene>
    <name evidence="3" type="ORF">C7N83_13335</name>
</gene>
<dbReference type="AlphaFoldDB" id="A0A2P7TX20"/>
<proteinExistence type="predicted"/>
<sequence>MVIRAFGGEDQVSISNYYSNNQSQAISLVFSDGTLNPLQVQNTVQNIA</sequence>
<organism evidence="3 4">
    <name type="scientific">Neisseria iguanae</name>
    <dbReference type="NCBI Taxonomy" id="90242"/>
    <lineage>
        <taxon>Bacteria</taxon>
        <taxon>Pseudomonadati</taxon>
        <taxon>Pseudomonadota</taxon>
        <taxon>Betaproteobacteria</taxon>
        <taxon>Neisseriales</taxon>
        <taxon>Neisseriaceae</taxon>
        <taxon>Neisseria</taxon>
    </lineage>
</organism>
<evidence type="ECO:0000313" key="3">
    <source>
        <dbReference type="EMBL" id="PSJ79257.1"/>
    </source>
</evidence>
<evidence type="ECO:0000256" key="1">
    <source>
        <dbReference type="ARBA" id="ARBA00022837"/>
    </source>
</evidence>
<dbReference type="Proteomes" id="UP000241868">
    <property type="component" value="Unassembled WGS sequence"/>
</dbReference>
<evidence type="ECO:0000259" key="2">
    <source>
        <dbReference type="Pfam" id="PF06594"/>
    </source>
</evidence>
<name>A0A2P7TX20_9NEIS</name>
<keyword evidence="4" id="KW-1185">Reference proteome</keyword>